<dbReference type="Pfam" id="PF12793">
    <property type="entry name" value="SgrR_N"/>
    <property type="match status" value="1"/>
</dbReference>
<dbReference type="SUPFAM" id="SSF53850">
    <property type="entry name" value="Periplasmic binding protein-like II"/>
    <property type="match status" value="1"/>
</dbReference>
<gene>
    <name evidence="4" type="ORF">NDK47_26965</name>
</gene>
<dbReference type="Gene3D" id="3.40.190.10">
    <property type="entry name" value="Periplasmic binding protein-like II"/>
    <property type="match status" value="1"/>
</dbReference>
<evidence type="ECO:0000259" key="2">
    <source>
        <dbReference type="Pfam" id="PF00496"/>
    </source>
</evidence>
<dbReference type="RefSeq" id="WP_251872788.1">
    <property type="nucleotide sequence ID" value="NZ_CP098755.1"/>
</dbReference>
<dbReference type="PANTHER" id="PTHR30290:SF72">
    <property type="entry name" value="HTH-TYPE TRANSCRIPTIONAL REGULATOR SGRR"/>
    <property type="match status" value="1"/>
</dbReference>
<dbReference type="InterPro" id="IPR039424">
    <property type="entry name" value="SBP_5"/>
</dbReference>
<reference evidence="4" key="1">
    <citation type="submission" date="2022-06" db="EMBL/GenBank/DDBJ databases">
        <title>Genome sequencing of Brevibacillus sp. BB3-R1.</title>
        <authorList>
            <person name="Heo J."/>
            <person name="Lee D."/>
            <person name="Won M."/>
            <person name="Han B.-H."/>
            <person name="Hong S.-B."/>
            <person name="Kwon S.-W."/>
        </authorList>
    </citation>
    <scope>NUCLEOTIDE SEQUENCE</scope>
    <source>
        <strain evidence="4">BB3-R1</strain>
    </source>
</reference>
<dbReference type="Pfam" id="PF00496">
    <property type="entry name" value="SBP_bac_5"/>
    <property type="match status" value="1"/>
</dbReference>
<feature type="domain" description="Transcriptional regulator SgrR N-terminal HTH" evidence="3">
    <location>
        <begin position="3"/>
        <end position="100"/>
    </location>
</feature>
<organism evidence="4 5">
    <name type="scientific">Brevibacillus ruminantium</name>
    <dbReference type="NCBI Taxonomy" id="2950604"/>
    <lineage>
        <taxon>Bacteria</taxon>
        <taxon>Bacillati</taxon>
        <taxon>Bacillota</taxon>
        <taxon>Bacilli</taxon>
        <taxon>Bacillales</taxon>
        <taxon>Paenibacillaceae</taxon>
        <taxon>Brevibacillus</taxon>
    </lineage>
</organism>
<keyword evidence="5" id="KW-1185">Reference proteome</keyword>
<evidence type="ECO:0000313" key="4">
    <source>
        <dbReference type="EMBL" id="USG65696.1"/>
    </source>
</evidence>
<proteinExistence type="predicted"/>
<name>A0ABY4WM57_9BACL</name>
<evidence type="ECO:0000259" key="3">
    <source>
        <dbReference type="Pfam" id="PF12793"/>
    </source>
</evidence>
<accession>A0ABY4WM57</accession>
<dbReference type="Gene3D" id="3.10.105.10">
    <property type="entry name" value="Dipeptide-binding Protein, Domain 3"/>
    <property type="match status" value="1"/>
</dbReference>
<protein>
    <submittedName>
        <fullName evidence="4">ABC transporter substrate-binding protein</fullName>
    </submittedName>
</protein>
<dbReference type="InterPro" id="IPR000914">
    <property type="entry name" value="SBP_5_dom"/>
</dbReference>
<dbReference type="InterPro" id="IPR025370">
    <property type="entry name" value="SgrR_HTH_N"/>
</dbReference>
<dbReference type="Proteomes" id="UP001056500">
    <property type="component" value="Chromosome"/>
</dbReference>
<sequence length="615" mass="70907">MQLAEYYLRLRTALADVSEGEETTVTLAQLTDIFVCTNRNCQILLQKLVGAGWITWIPGRGRGNRSLLSFLASRESILLQVGQHLVDKGEMKEAISFVETYAVSSWEKARFHEWLGKQFGYQPLFINNQRVEKLRLFFPYPFFCLDPAQIQYSFQRHIVKQLFDGLVRYDSEKQRMEPALAHYWDVSHDGRIWRFFLRKGVFFHHGKEMNARDAAYTLLRLRQLSETIPDLWMFKQIGTVTCSEEYSFEIVLDAPNHGFIHYLASERASIIPEGICEEMNDRFALEPLGTGPFQVERNECKLLVLRAHHTYFQGRAHLDQIELWVVAENEIEGKTVHMDGYDLRWGPKTAEETDWKSVSRQAVGCKMLLLNLKKSGLLQNSALRQALCAAIDREAFLETVGSGDVSPATNILADLKKSSDPEQKQDVAALLREAGYNGEGLQLYSYTFQQNEQEARWLARQWEEAGVKVEVNILPVQEFASAAYLEKADLILYYQVTDDNRELFLHEMYLSPKSLLSRYLSTELCETVRQQMPGIMQEAAAEKRIARLLALEDQLKQESAVYFLYHRHESATYHPALSGVTLNALGWVPFKDVWFQSRNDRIDSRENSPRLTELT</sequence>
<feature type="domain" description="Solute-binding protein family 5" evidence="2">
    <location>
        <begin position="176"/>
        <end position="504"/>
    </location>
</feature>
<dbReference type="PANTHER" id="PTHR30290">
    <property type="entry name" value="PERIPLASMIC BINDING COMPONENT OF ABC TRANSPORTER"/>
    <property type="match status" value="1"/>
</dbReference>
<evidence type="ECO:0000256" key="1">
    <source>
        <dbReference type="ARBA" id="ARBA00023125"/>
    </source>
</evidence>
<evidence type="ECO:0000313" key="5">
    <source>
        <dbReference type="Proteomes" id="UP001056500"/>
    </source>
</evidence>
<keyword evidence="1" id="KW-0238">DNA-binding</keyword>
<dbReference type="EMBL" id="CP098755">
    <property type="protein sequence ID" value="USG65696.1"/>
    <property type="molecule type" value="Genomic_DNA"/>
</dbReference>